<dbReference type="PROSITE" id="PS50893">
    <property type="entry name" value="ABC_TRANSPORTER_2"/>
    <property type="match status" value="1"/>
</dbReference>
<dbReference type="SMART" id="SM00382">
    <property type="entry name" value="AAA"/>
    <property type="match status" value="1"/>
</dbReference>
<evidence type="ECO:0000313" key="6">
    <source>
        <dbReference type="Proteomes" id="UP000238157"/>
    </source>
</evidence>
<evidence type="ECO:0000313" key="5">
    <source>
        <dbReference type="EMBL" id="PRY85501.1"/>
    </source>
</evidence>
<dbReference type="PANTHER" id="PTHR42781">
    <property type="entry name" value="SPERMIDINE/PUTRESCINE IMPORT ATP-BINDING PROTEIN POTA"/>
    <property type="match status" value="1"/>
</dbReference>
<proteinExistence type="predicted"/>
<evidence type="ECO:0000256" key="3">
    <source>
        <dbReference type="ARBA" id="ARBA00022840"/>
    </source>
</evidence>
<evidence type="ECO:0000256" key="2">
    <source>
        <dbReference type="ARBA" id="ARBA00022741"/>
    </source>
</evidence>
<dbReference type="Proteomes" id="UP000238157">
    <property type="component" value="Unassembled WGS sequence"/>
</dbReference>
<organism evidence="5 6">
    <name type="scientific">Mongoliibacter ruber</name>
    <dbReference type="NCBI Taxonomy" id="1750599"/>
    <lineage>
        <taxon>Bacteria</taxon>
        <taxon>Pseudomonadati</taxon>
        <taxon>Bacteroidota</taxon>
        <taxon>Cytophagia</taxon>
        <taxon>Cytophagales</taxon>
        <taxon>Cyclobacteriaceae</taxon>
        <taxon>Mongoliibacter</taxon>
    </lineage>
</organism>
<dbReference type="InterPro" id="IPR050093">
    <property type="entry name" value="ABC_SmlMolc_Importer"/>
</dbReference>
<name>A0A2T0WFL8_9BACT</name>
<keyword evidence="3 5" id="KW-0067">ATP-binding</keyword>
<sequence>MMELDIKKKLSGANGPFELRVQTEIKKGEFLTLYGPSGAGKTSVIRMLAGLMKPDQGRISVNEQLWFDSVQGVHLKTRLRSIGMVFQEYSLFPNMTVRGNLVFALPKGENESWVDHILGMVGLLSLQDKKPGLLSGGQKQRVALARALVRKPQLLLLDEPLSALDTAMRNKLQDDILQLHAELGLTTVLISHDYHEVKKMSDRVLVIEEGQLVKQGKAEDIF</sequence>
<dbReference type="Pfam" id="PF00005">
    <property type="entry name" value="ABC_tran"/>
    <property type="match status" value="1"/>
</dbReference>
<dbReference type="InterPro" id="IPR017871">
    <property type="entry name" value="ABC_transporter-like_CS"/>
</dbReference>
<gene>
    <name evidence="5" type="ORF">CLW00_11282</name>
</gene>
<dbReference type="RefSeq" id="WP_106135034.1">
    <property type="nucleotide sequence ID" value="NZ_PVTR01000012.1"/>
</dbReference>
<dbReference type="SUPFAM" id="SSF52540">
    <property type="entry name" value="P-loop containing nucleoside triphosphate hydrolases"/>
    <property type="match status" value="1"/>
</dbReference>
<feature type="domain" description="ABC transporter" evidence="4">
    <location>
        <begin position="1"/>
        <end position="222"/>
    </location>
</feature>
<dbReference type="EMBL" id="PVTR01000012">
    <property type="protein sequence ID" value="PRY85501.1"/>
    <property type="molecule type" value="Genomic_DNA"/>
</dbReference>
<dbReference type="InterPro" id="IPR027417">
    <property type="entry name" value="P-loop_NTPase"/>
</dbReference>
<accession>A0A2T0WFL8</accession>
<dbReference type="GO" id="GO:0016887">
    <property type="term" value="F:ATP hydrolysis activity"/>
    <property type="evidence" value="ECO:0007669"/>
    <property type="project" value="InterPro"/>
</dbReference>
<dbReference type="InterPro" id="IPR003593">
    <property type="entry name" value="AAA+_ATPase"/>
</dbReference>
<evidence type="ECO:0000259" key="4">
    <source>
        <dbReference type="PROSITE" id="PS50893"/>
    </source>
</evidence>
<comment type="caution">
    <text evidence="5">The sequence shown here is derived from an EMBL/GenBank/DDBJ whole genome shotgun (WGS) entry which is preliminary data.</text>
</comment>
<dbReference type="Gene3D" id="3.40.50.300">
    <property type="entry name" value="P-loop containing nucleotide triphosphate hydrolases"/>
    <property type="match status" value="1"/>
</dbReference>
<dbReference type="InterPro" id="IPR003439">
    <property type="entry name" value="ABC_transporter-like_ATP-bd"/>
</dbReference>
<keyword evidence="2" id="KW-0547">Nucleotide-binding</keyword>
<dbReference type="OrthoDB" id="1114670at2"/>
<keyword evidence="6" id="KW-1185">Reference proteome</keyword>
<dbReference type="PROSITE" id="PS00211">
    <property type="entry name" value="ABC_TRANSPORTER_1"/>
    <property type="match status" value="1"/>
</dbReference>
<dbReference type="GO" id="GO:0005524">
    <property type="term" value="F:ATP binding"/>
    <property type="evidence" value="ECO:0007669"/>
    <property type="project" value="UniProtKB-KW"/>
</dbReference>
<keyword evidence="1" id="KW-0813">Transport</keyword>
<reference evidence="5 6" key="1">
    <citation type="submission" date="2018-03" db="EMBL/GenBank/DDBJ databases">
        <title>Genomic Encyclopedia of Archaeal and Bacterial Type Strains, Phase II (KMG-II): from individual species to whole genera.</title>
        <authorList>
            <person name="Goeker M."/>
        </authorList>
    </citation>
    <scope>NUCLEOTIDE SEQUENCE [LARGE SCALE GENOMIC DNA]</scope>
    <source>
        <strain evidence="5 6">DSM 27929</strain>
    </source>
</reference>
<dbReference type="PANTHER" id="PTHR42781:SF4">
    <property type="entry name" value="SPERMIDINE_PUTRESCINE IMPORT ATP-BINDING PROTEIN POTA"/>
    <property type="match status" value="1"/>
</dbReference>
<protein>
    <submittedName>
        <fullName evidence="5">Molybdate transport system ATP-binding protein</fullName>
    </submittedName>
</protein>
<dbReference type="AlphaFoldDB" id="A0A2T0WFL8"/>
<evidence type="ECO:0000256" key="1">
    <source>
        <dbReference type="ARBA" id="ARBA00022448"/>
    </source>
</evidence>